<dbReference type="EMBL" id="JAQQDH010000001">
    <property type="protein sequence ID" value="MFM0442845.1"/>
    <property type="molecule type" value="Genomic_DNA"/>
</dbReference>
<evidence type="ECO:0000256" key="2">
    <source>
        <dbReference type="SAM" id="MobiDB-lite"/>
    </source>
</evidence>
<dbReference type="SUPFAM" id="SSF69349">
    <property type="entry name" value="Phage fibre proteins"/>
    <property type="match status" value="1"/>
</dbReference>
<dbReference type="InterPro" id="IPR037026">
    <property type="entry name" value="Vgr_OB-fold_dom_sf"/>
</dbReference>
<evidence type="ECO:0000313" key="6">
    <source>
        <dbReference type="EMBL" id="MFM0442845.1"/>
    </source>
</evidence>
<organism evidence="6 7">
    <name type="scientific">Paraburkholderia strydomiana</name>
    <dbReference type="NCBI Taxonomy" id="1245417"/>
    <lineage>
        <taxon>Bacteria</taxon>
        <taxon>Pseudomonadati</taxon>
        <taxon>Pseudomonadota</taxon>
        <taxon>Betaproteobacteria</taxon>
        <taxon>Burkholderiales</taxon>
        <taxon>Burkholderiaceae</taxon>
        <taxon>Paraburkholderia</taxon>
    </lineage>
</organism>
<feature type="compositionally biased region" description="Basic and acidic residues" evidence="2">
    <location>
        <begin position="886"/>
        <end position="906"/>
    </location>
</feature>
<dbReference type="Pfam" id="PF10106">
    <property type="entry name" value="DUF2345"/>
    <property type="match status" value="1"/>
</dbReference>
<comment type="caution">
    <text evidence="6">The sequence shown here is derived from an EMBL/GenBank/DDBJ whole genome shotgun (WGS) entry which is preliminary data.</text>
</comment>
<protein>
    <submittedName>
        <fullName evidence="6">Type VI secretion system tip protein VgrG</fullName>
    </submittedName>
</protein>
<dbReference type="Gene3D" id="4.10.220.110">
    <property type="match status" value="1"/>
</dbReference>
<dbReference type="Proteomes" id="UP001629288">
    <property type="component" value="Unassembled WGS sequence"/>
</dbReference>
<evidence type="ECO:0000259" key="5">
    <source>
        <dbReference type="Pfam" id="PF13296"/>
    </source>
</evidence>
<gene>
    <name evidence="6" type="ORF">PQR00_04540</name>
</gene>
<evidence type="ECO:0000259" key="3">
    <source>
        <dbReference type="Pfam" id="PF04717"/>
    </source>
</evidence>
<evidence type="ECO:0000259" key="4">
    <source>
        <dbReference type="Pfam" id="PF10106"/>
    </source>
</evidence>
<name>A0ABW9BYF0_9BURK</name>
<comment type="similarity">
    <text evidence="1">Belongs to the VgrG protein family.</text>
</comment>
<dbReference type="Pfam" id="PF04717">
    <property type="entry name" value="Phage_base_V"/>
    <property type="match status" value="1"/>
</dbReference>
<dbReference type="InterPro" id="IPR006533">
    <property type="entry name" value="T6SS_Vgr_RhsGE"/>
</dbReference>
<feature type="domain" description="DUF2345" evidence="4">
    <location>
        <begin position="668"/>
        <end position="816"/>
    </location>
</feature>
<feature type="domain" description="Putative type VI secretion system Rhs element associated Vgr" evidence="5">
    <location>
        <begin position="522"/>
        <end position="628"/>
    </location>
</feature>
<feature type="domain" description="Gp5/Type VI secretion system Vgr protein OB-fold" evidence="3">
    <location>
        <begin position="435"/>
        <end position="502"/>
    </location>
</feature>
<accession>A0ABW9BYF0</accession>
<dbReference type="Gene3D" id="2.30.110.50">
    <property type="match status" value="1"/>
</dbReference>
<dbReference type="InterPro" id="IPR018769">
    <property type="entry name" value="VgrG2_DUF2345"/>
</dbReference>
<dbReference type="Pfam" id="PF05954">
    <property type="entry name" value="Phage_GPD"/>
    <property type="match status" value="1"/>
</dbReference>
<feature type="region of interest" description="Disordered" evidence="2">
    <location>
        <begin position="886"/>
        <end position="910"/>
    </location>
</feature>
<dbReference type="Pfam" id="PF13296">
    <property type="entry name" value="T6SS_Vgr"/>
    <property type="match status" value="1"/>
</dbReference>
<feature type="compositionally biased region" description="Gly residues" evidence="2">
    <location>
        <begin position="659"/>
        <end position="670"/>
    </location>
</feature>
<dbReference type="InterPro" id="IPR028244">
    <property type="entry name" value="T6SS_Rhs_Vgr_dom"/>
</dbReference>
<dbReference type="InterPro" id="IPR017847">
    <property type="entry name" value="T6SS_RhsGE_Vgr_subset"/>
</dbReference>
<reference evidence="6 7" key="1">
    <citation type="journal article" date="2024" name="Chem. Sci.">
        <title>Discovery of megapolipeptins by genome mining of a Burkholderiales bacteria collection.</title>
        <authorList>
            <person name="Paulo B.S."/>
            <person name="Recchia M.J.J."/>
            <person name="Lee S."/>
            <person name="Fergusson C.H."/>
            <person name="Romanowski S.B."/>
            <person name="Hernandez A."/>
            <person name="Krull N."/>
            <person name="Liu D.Y."/>
            <person name="Cavanagh H."/>
            <person name="Bos A."/>
            <person name="Gray C.A."/>
            <person name="Murphy B.T."/>
            <person name="Linington R.G."/>
            <person name="Eustaquio A.S."/>
        </authorList>
    </citation>
    <scope>NUCLEOTIDE SEQUENCE [LARGE SCALE GENOMIC DNA]</scope>
    <source>
        <strain evidence="6 7">RL17-379-BIB-C</strain>
    </source>
</reference>
<dbReference type="SUPFAM" id="SSF69279">
    <property type="entry name" value="Phage tail proteins"/>
    <property type="match status" value="2"/>
</dbReference>
<sequence length="922" mass="100562">MGAQDLVSAINAGISQAERLLKLDTPLGEDVLLPQRVIGTSRIGRNFEFTVDAVSLRDTLELKTLIAQPVTLGIQTGNKSYLPHHGYVYTARRLGSDGNLTTYQFTFSSWMHFLRFRKDARIFQDKTVDEILSTVFNGHPQAQGAFRFELRTPLPQRSFCVQYEDDWNFCHRLMESEGLFGYFEHADDGKSHTLVITDDVYSLKPAVPETLQFARAGTNSSSDAWVQWAGSRTLHSSSLSTRTFDYKSPGDEKSTNVPTLSTHGSLPAQAEVYEYTGAYTHLTQDRGDHLSRIRMEEWESQAKRFMAVGGVRNIDAGKWFQLEGHPEHDQDAEQQRQFAVIATHWYIENNLPVSTTADFPHSLRIELSRVRAAHAGAAPTFVVAHGDGSEGFYLVEAELQRRTVAFRSPLEHAKPVMSMQTATVAGPANAEVFTDELNRIKVRFHWDRLSSGDENASCWVRVAYSDTGGAYGGVHVPRVGEEVIVSFLDGDCDRPIVTGRVFNAEKSPHWHSNGLLSGYKSKEYGGAGYNQLVMDDSTGQNRVHLYSTSTNAHLHLGYLIEQSGNNRGSYLGSGFDLKSDAYGAVRAGQGLYVSTHPANGSTSQPLDVRDAQQQLVNSESVLESLSDASETHQAESLKDGRESLKAFTDATQNSVSGASSGGNTAGGGTGNANAFKEPIMLFASPAGIALSTPRSTHVAADEQLNFVSGQSTHIATGKSLVASVAQRISLFVQNAGMKLFAAKGKVEIQAHSDNVELTAQKTLRLLSATEKVEAAASREILLTSGGAYIRISDGNIEIHAPGKIDIKGSQHSFNGPTSTSYPLPALPTSKYDTAMQYLYHDDEPVQGARYIATLSDGSTRQGTLDAQGRMNLNDVPVGPVKVELGPDARSYARKDKTSNPDFKGEQLSEADIDSLIRKHGGA</sequence>
<dbReference type="NCBIfam" id="TIGR03361">
    <property type="entry name" value="VI_Rhs_Vgr"/>
    <property type="match status" value="1"/>
</dbReference>
<keyword evidence="7" id="KW-1185">Reference proteome</keyword>
<dbReference type="Gene3D" id="3.55.50.10">
    <property type="entry name" value="Baseplate protein-like domains"/>
    <property type="match status" value="1"/>
</dbReference>
<dbReference type="Gene3D" id="2.40.50.230">
    <property type="entry name" value="Gp5 N-terminal domain"/>
    <property type="match status" value="1"/>
</dbReference>
<dbReference type="SUPFAM" id="SSF69255">
    <property type="entry name" value="gp5 N-terminal domain-like"/>
    <property type="match status" value="1"/>
</dbReference>
<evidence type="ECO:0000313" key="7">
    <source>
        <dbReference type="Proteomes" id="UP001629288"/>
    </source>
</evidence>
<feature type="region of interest" description="Disordered" evidence="2">
    <location>
        <begin position="651"/>
        <end position="670"/>
    </location>
</feature>
<dbReference type="InterPro" id="IPR006531">
    <property type="entry name" value="Gp5/Vgr_OB"/>
</dbReference>
<evidence type="ECO:0000256" key="1">
    <source>
        <dbReference type="ARBA" id="ARBA00005558"/>
    </source>
</evidence>
<dbReference type="RefSeq" id="WP_408127323.1">
    <property type="nucleotide sequence ID" value="NZ_JAQQDH010000001.1"/>
</dbReference>
<dbReference type="NCBIfam" id="TIGR01646">
    <property type="entry name" value="vgr_GE"/>
    <property type="match status" value="1"/>
</dbReference>
<proteinExistence type="inferred from homology"/>